<comment type="caution">
    <text evidence="2">The sequence shown here is derived from an EMBL/GenBank/DDBJ whole genome shotgun (WGS) entry which is preliminary data.</text>
</comment>
<evidence type="ECO:0000256" key="1">
    <source>
        <dbReference type="SAM" id="MobiDB-lite"/>
    </source>
</evidence>
<dbReference type="EMBL" id="JALJXV010000001">
    <property type="protein sequence ID" value="MCP1673221.1"/>
    <property type="molecule type" value="Genomic_DNA"/>
</dbReference>
<accession>A0AAE3KAC2</accession>
<dbReference type="PROSITE" id="PS51257">
    <property type="entry name" value="PROKAR_LIPOPROTEIN"/>
    <property type="match status" value="1"/>
</dbReference>
<reference evidence="2" key="1">
    <citation type="submission" date="2022-03" db="EMBL/GenBank/DDBJ databases">
        <title>Genomic Encyclopedia of Type Strains, Phase III (KMG-III): the genomes of soil and plant-associated and newly described type strains.</title>
        <authorList>
            <person name="Whitman W."/>
        </authorList>
    </citation>
    <scope>NUCLEOTIDE SEQUENCE</scope>
    <source>
        <strain evidence="2">ANL 6-2</strain>
    </source>
</reference>
<protein>
    <submittedName>
        <fullName evidence="2">ELWxxDGT repeat protein</fullName>
    </submittedName>
</protein>
<feature type="compositionally biased region" description="Polar residues" evidence="1">
    <location>
        <begin position="66"/>
        <end position="78"/>
    </location>
</feature>
<name>A0AAE3KAC2_9GAMM</name>
<gene>
    <name evidence="2" type="ORF">J2T57_000313</name>
</gene>
<dbReference type="InterPro" id="IPR011047">
    <property type="entry name" value="Quinoprotein_ADH-like_sf"/>
</dbReference>
<sequence>MDRTLRLIGLSMITGLLVGCIGGGGGGGGGGSSNGSDGSGGGGSGSDGGTTTLAAIDPPHFFAGNDGSSGNPEASQLWLTDGTEDGTVMVRDIHPSGDAAIDEFTRLGGALYFVADDGTGAGPQLWKSDGTESGTGMVKAIDLVDDARPHSLTAVGDTLFFVAEDDTSGEELWKSDGTADGTVLVKNIRGVDLLGNPAGSSPVSLTAMGGTLYFVANDNEVGPELWRSDGTEDGTEIVKVIREGRDGGLLGVFGPQAIVVVDDDMLYFAANDGNSSTGGQLWKSDGTAGGTVLVKNFGVGFASLTAAGDQLYLYAGGDFWTSDGTEDGTVIVQEGGDAEGTNIEFFESVYATPMGVIGDTVYFAARDDTTDGFALWRGNTSGVSVVANIEIGQGGFNRFVAQRISVEGAIYSFTNSDDFTGLYRFWSSDGTANGTGTGQPFFQQTQNNMLTVAEDGETLLFGARDLATGKELWRSNGEEAGTQLITEVCPGNCDGFISH</sequence>
<dbReference type="SUPFAM" id="SSF50998">
    <property type="entry name" value="Quinoprotein alcohol dehydrogenase-like"/>
    <property type="match status" value="1"/>
</dbReference>
<dbReference type="Proteomes" id="UP001205843">
    <property type="component" value="Unassembled WGS sequence"/>
</dbReference>
<keyword evidence="3" id="KW-1185">Reference proteome</keyword>
<evidence type="ECO:0000313" key="2">
    <source>
        <dbReference type="EMBL" id="MCP1673221.1"/>
    </source>
</evidence>
<dbReference type="RefSeq" id="WP_253473206.1">
    <property type="nucleotide sequence ID" value="NZ_JALJXV010000001.1"/>
</dbReference>
<dbReference type="AlphaFoldDB" id="A0AAE3KAC2"/>
<organism evidence="2 3">
    <name type="scientific">Natronocella acetinitrilica</name>
    <dbReference type="NCBI Taxonomy" id="414046"/>
    <lineage>
        <taxon>Bacteria</taxon>
        <taxon>Pseudomonadati</taxon>
        <taxon>Pseudomonadota</taxon>
        <taxon>Gammaproteobacteria</taxon>
        <taxon>Chromatiales</taxon>
        <taxon>Ectothiorhodospiraceae</taxon>
        <taxon>Natronocella</taxon>
    </lineage>
</organism>
<feature type="region of interest" description="Disordered" evidence="1">
    <location>
        <begin position="28"/>
        <end position="78"/>
    </location>
</feature>
<evidence type="ECO:0000313" key="3">
    <source>
        <dbReference type="Proteomes" id="UP001205843"/>
    </source>
</evidence>
<proteinExistence type="predicted"/>
<feature type="compositionally biased region" description="Gly residues" evidence="1">
    <location>
        <begin position="28"/>
        <end position="48"/>
    </location>
</feature>